<dbReference type="Gene3D" id="3.40.50.1980">
    <property type="entry name" value="Nitrogenase molybdenum iron protein domain"/>
    <property type="match status" value="2"/>
</dbReference>
<dbReference type="PANTHER" id="PTHR42953">
    <property type="entry name" value="HIGH-AFFINITY ZINC UPTAKE SYSTEM PROTEIN ZNUA-RELATED"/>
    <property type="match status" value="1"/>
</dbReference>
<reference evidence="4 5" key="1">
    <citation type="submission" date="2019-03" db="EMBL/GenBank/DDBJ databases">
        <title>Genomic Encyclopedia of Type Strains, Phase IV (KMG-IV): sequencing the most valuable type-strain genomes for metagenomic binning, comparative biology and taxonomic classification.</title>
        <authorList>
            <person name="Goeker M."/>
        </authorList>
    </citation>
    <scope>NUCLEOTIDE SEQUENCE [LARGE SCALE GENOMIC DNA]</scope>
    <source>
        <strain evidence="4 5">DSM 100055</strain>
    </source>
</reference>
<evidence type="ECO:0000313" key="4">
    <source>
        <dbReference type="EMBL" id="TDT71425.1"/>
    </source>
</evidence>
<keyword evidence="3" id="KW-0732">Signal</keyword>
<keyword evidence="2" id="KW-0813">Transport</keyword>
<dbReference type="AlphaFoldDB" id="A0AA46DZ43"/>
<dbReference type="EMBL" id="SOBG01000003">
    <property type="protein sequence ID" value="TDT71425.1"/>
    <property type="molecule type" value="Genomic_DNA"/>
</dbReference>
<dbReference type="Proteomes" id="UP000294678">
    <property type="component" value="Unassembled WGS sequence"/>
</dbReference>
<sequence>MIKKILIILNFILISTLVFSSTDKLKIYTSILPQKYFVEKIGGDKVIVDSLVKKGMSPETFKPTTKDIIALSQSKIYFTIGLEFEEKFKNKLIKTIKDLIIVDISKDIKKRKFKSEAGEHHRGIEDPHIWMSPILVKQEVKHIYNTLIQYDTNNKEYYTKNYIKFLNELDELNNFVKSKLDKYNGKVILVYHPSFGYFTDEYGLIQNSIEVEGKEPTSRELFNIINQTKKYKINTIFTQPEFSLKSAKIIANAINGKMEVINPLEYDYINNIKNITLKIEESLK</sequence>
<evidence type="ECO:0000256" key="1">
    <source>
        <dbReference type="ARBA" id="ARBA00011028"/>
    </source>
</evidence>
<evidence type="ECO:0000256" key="3">
    <source>
        <dbReference type="ARBA" id="ARBA00022729"/>
    </source>
</evidence>
<comment type="caution">
    <text evidence="4">The sequence shown here is derived from an EMBL/GenBank/DDBJ whole genome shotgun (WGS) entry which is preliminary data.</text>
</comment>
<evidence type="ECO:0000313" key="5">
    <source>
        <dbReference type="Proteomes" id="UP000294678"/>
    </source>
</evidence>
<proteinExistence type="inferred from homology"/>
<organism evidence="4 5">
    <name type="scientific">Hypnocyclicus thermotrophus</name>
    <dbReference type="NCBI Taxonomy" id="1627895"/>
    <lineage>
        <taxon>Bacteria</taxon>
        <taxon>Fusobacteriati</taxon>
        <taxon>Fusobacteriota</taxon>
        <taxon>Fusobacteriia</taxon>
        <taxon>Fusobacteriales</taxon>
        <taxon>Fusobacteriaceae</taxon>
        <taxon>Hypnocyclicus</taxon>
    </lineage>
</organism>
<name>A0AA46DZ43_9FUSO</name>
<comment type="similarity">
    <text evidence="1">Belongs to the bacterial solute-binding protein 9 family.</text>
</comment>
<dbReference type="RefSeq" id="WP_134112690.1">
    <property type="nucleotide sequence ID" value="NZ_SOBG01000003.1"/>
</dbReference>
<evidence type="ECO:0000256" key="2">
    <source>
        <dbReference type="ARBA" id="ARBA00022448"/>
    </source>
</evidence>
<dbReference type="GO" id="GO:0046872">
    <property type="term" value="F:metal ion binding"/>
    <property type="evidence" value="ECO:0007669"/>
    <property type="project" value="InterPro"/>
</dbReference>
<dbReference type="SUPFAM" id="SSF53807">
    <property type="entry name" value="Helical backbone' metal receptor"/>
    <property type="match status" value="1"/>
</dbReference>
<keyword evidence="5" id="KW-1185">Reference proteome</keyword>
<protein>
    <submittedName>
        <fullName evidence="4">Zinc transport system substrate-binding protein</fullName>
    </submittedName>
</protein>
<accession>A0AA46DZ43</accession>
<dbReference type="InterPro" id="IPR050492">
    <property type="entry name" value="Bact_metal-bind_prot9"/>
</dbReference>
<dbReference type="GO" id="GO:0030001">
    <property type="term" value="P:metal ion transport"/>
    <property type="evidence" value="ECO:0007669"/>
    <property type="project" value="InterPro"/>
</dbReference>
<gene>
    <name evidence="4" type="ORF">EV215_0798</name>
</gene>
<dbReference type="Pfam" id="PF01297">
    <property type="entry name" value="ZnuA"/>
    <property type="match status" value="1"/>
</dbReference>
<dbReference type="PANTHER" id="PTHR42953:SF3">
    <property type="entry name" value="HIGH-AFFINITY ZINC UPTAKE SYSTEM PROTEIN ZNUA"/>
    <property type="match status" value="1"/>
</dbReference>
<dbReference type="InterPro" id="IPR006127">
    <property type="entry name" value="ZnuA-like"/>
</dbReference>